<proteinExistence type="predicted"/>
<dbReference type="GO" id="GO:0006099">
    <property type="term" value="P:tricarboxylic acid cycle"/>
    <property type="evidence" value="ECO:0007669"/>
    <property type="project" value="UniProtKB-UniPathway"/>
</dbReference>
<dbReference type="Gene3D" id="3.30.499.10">
    <property type="entry name" value="Aconitase, domain 3"/>
    <property type="match status" value="2"/>
</dbReference>
<comment type="pathway">
    <text evidence="2">Carbohydrate metabolism; tricarboxylic acid cycle; isocitrate from oxaloacetate: step 2/2.</text>
</comment>
<dbReference type="RefSeq" id="WP_016525583.1">
    <property type="nucleotide sequence ID" value="NZ_KE332518.1"/>
</dbReference>
<dbReference type="eggNOG" id="COG1048">
    <property type="taxonomic scope" value="Bacteria"/>
</dbReference>
<keyword evidence="7" id="KW-0411">Iron-sulfur</keyword>
<dbReference type="InterPro" id="IPR050926">
    <property type="entry name" value="Aconitase/IPM_isomerase"/>
</dbReference>
<comment type="caution">
    <text evidence="13">The sequence shown here is derived from an EMBL/GenBank/DDBJ whole genome shotgun (WGS) entry which is preliminary data.</text>
</comment>
<dbReference type="PANTHER" id="PTHR43160">
    <property type="entry name" value="ACONITATE HYDRATASE B"/>
    <property type="match status" value="1"/>
</dbReference>
<dbReference type="OrthoDB" id="9802769at2"/>
<dbReference type="GO" id="GO:0051539">
    <property type="term" value="F:4 iron, 4 sulfur cluster binding"/>
    <property type="evidence" value="ECO:0007669"/>
    <property type="project" value="TreeGrafter"/>
</dbReference>
<dbReference type="Gene3D" id="3.20.19.10">
    <property type="entry name" value="Aconitase, domain 4"/>
    <property type="match status" value="1"/>
</dbReference>
<evidence type="ECO:0000256" key="8">
    <source>
        <dbReference type="ARBA" id="ARBA00023501"/>
    </source>
</evidence>
<evidence type="ECO:0000259" key="11">
    <source>
        <dbReference type="Pfam" id="PF00330"/>
    </source>
</evidence>
<dbReference type="InterPro" id="IPR015928">
    <property type="entry name" value="Aconitase/3IPM_dehydase_swvl"/>
</dbReference>
<dbReference type="NCBIfam" id="NF005558">
    <property type="entry name" value="PRK07229.1"/>
    <property type="match status" value="1"/>
</dbReference>
<dbReference type="UniPathway" id="UPA00223">
    <property type="reaction ID" value="UER00718"/>
</dbReference>
<keyword evidence="5" id="KW-0479">Metal-binding</keyword>
<evidence type="ECO:0000256" key="9">
    <source>
        <dbReference type="ARBA" id="ARBA00031081"/>
    </source>
</evidence>
<gene>
    <name evidence="13" type="ORF">HMPREF9194_01299</name>
</gene>
<dbReference type="EC" id="4.2.1.3" evidence="3"/>
<organism evidence="13 14">
    <name type="scientific">Treponema maltophilum ATCC 51939</name>
    <dbReference type="NCBI Taxonomy" id="1125699"/>
    <lineage>
        <taxon>Bacteria</taxon>
        <taxon>Pseudomonadati</taxon>
        <taxon>Spirochaetota</taxon>
        <taxon>Spirochaetia</taxon>
        <taxon>Spirochaetales</taxon>
        <taxon>Treponemataceae</taxon>
        <taxon>Treponema</taxon>
    </lineage>
</organism>
<dbReference type="GO" id="GO:0046872">
    <property type="term" value="F:metal ion binding"/>
    <property type="evidence" value="ECO:0007669"/>
    <property type="project" value="UniProtKB-KW"/>
</dbReference>
<reference evidence="13 14" key="1">
    <citation type="submission" date="2013-04" db="EMBL/GenBank/DDBJ databases">
        <title>The Genome Sequence of Treponema maltophilum ATCC 51939.</title>
        <authorList>
            <consortium name="The Broad Institute Genomics Platform"/>
            <person name="Earl A."/>
            <person name="Ward D."/>
            <person name="Feldgarden M."/>
            <person name="Gevers D."/>
            <person name="Leonetti C."/>
            <person name="Blanton J.M."/>
            <person name="Dewhirst F.E."/>
            <person name="Izard J."/>
            <person name="Walker B."/>
            <person name="Young S."/>
            <person name="Zeng Q."/>
            <person name="Gargeya S."/>
            <person name="Fitzgerald M."/>
            <person name="Haas B."/>
            <person name="Abouelleil A."/>
            <person name="Allen A.W."/>
            <person name="Alvarado L."/>
            <person name="Arachchi H.M."/>
            <person name="Berlin A.M."/>
            <person name="Chapman S.B."/>
            <person name="Gainer-Dewar J."/>
            <person name="Goldberg J."/>
            <person name="Griggs A."/>
            <person name="Gujja S."/>
            <person name="Hansen M."/>
            <person name="Howarth C."/>
            <person name="Imamovic A."/>
            <person name="Ireland A."/>
            <person name="Larimer J."/>
            <person name="McCowan C."/>
            <person name="Murphy C."/>
            <person name="Pearson M."/>
            <person name="Poon T.W."/>
            <person name="Priest M."/>
            <person name="Roberts A."/>
            <person name="Saif S."/>
            <person name="Shea T."/>
            <person name="Sisk P."/>
            <person name="Sykes S."/>
            <person name="Wortman J."/>
            <person name="Nusbaum C."/>
            <person name="Birren B."/>
        </authorList>
    </citation>
    <scope>NUCLEOTIDE SEQUENCE [LARGE SCALE GENOMIC DNA]</scope>
    <source>
        <strain evidence="13 14">ATCC 51939</strain>
    </source>
</reference>
<dbReference type="SUPFAM" id="SSF53732">
    <property type="entry name" value="Aconitase iron-sulfur domain"/>
    <property type="match status" value="1"/>
</dbReference>
<dbReference type="Pfam" id="PF00694">
    <property type="entry name" value="Aconitase_C"/>
    <property type="match status" value="1"/>
</dbReference>
<evidence type="ECO:0000256" key="3">
    <source>
        <dbReference type="ARBA" id="ARBA00012926"/>
    </source>
</evidence>
<evidence type="ECO:0000313" key="13">
    <source>
        <dbReference type="EMBL" id="EPF30972.1"/>
    </source>
</evidence>
<name>S3KFG6_TREMA</name>
<dbReference type="InterPro" id="IPR000573">
    <property type="entry name" value="AconitaseA/IPMdHydase_ssu_swvl"/>
</dbReference>
<evidence type="ECO:0000256" key="1">
    <source>
        <dbReference type="ARBA" id="ARBA00001966"/>
    </source>
</evidence>
<keyword evidence="6" id="KW-0408">Iron</keyword>
<keyword evidence="14" id="KW-1185">Reference proteome</keyword>
<dbReference type="InterPro" id="IPR001030">
    <property type="entry name" value="Acoase/IPM_deHydtase_lsu_aba"/>
</dbReference>
<evidence type="ECO:0000256" key="5">
    <source>
        <dbReference type="ARBA" id="ARBA00022723"/>
    </source>
</evidence>
<comment type="catalytic activity">
    <reaction evidence="8">
        <text>citrate = D-threo-isocitrate</text>
        <dbReference type="Rhea" id="RHEA:10336"/>
        <dbReference type="ChEBI" id="CHEBI:15562"/>
        <dbReference type="ChEBI" id="CHEBI:16947"/>
        <dbReference type="EC" id="4.2.1.3"/>
    </reaction>
</comment>
<dbReference type="Proteomes" id="UP000014541">
    <property type="component" value="Unassembled WGS sequence"/>
</dbReference>
<dbReference type="GO" id="GO:0005829">
    <property type="term" value="C:cytosol"/>
    <property type="evidence" value="ECO:0007669"/>
    <property type="project" value="TreeGrafter"/>
</dbReference>
<dbReference type="HOGENOM" id="CLU_006714_2_3_12"/>
<dbReference type="PROSITE" id="PS01244">
    <property type="entry name" value="ACONITASE_2"/>
    <property type="match status" value="1"/>
</dbReference>
<comment type="cofactor">
    <cofactor evidence="1">
        <name>[4Fe-4S] cluster</name>
        <dbReference type="ChEBI" id="CHEBI:49883"/>
    </cofactor>
</comment>
<dbReference type="PRINTS" id="PR00415">
    <property type="entry name" value="ACONITASE"/>
</dbReference>
<evidence type="ECO:0000256" key="4">
    <source>
        <dbReference type="ARBA" id="ARBA00019378"/>
    </source>
</evidence>
<dbReference type="PATRIC" id="fig|1125699.3.peg.1316"/>
<feature type="domain" description="Aconitase/3-isopropylmalate dehydratase large subunit alpha/beta/alpha" evidence="11">
    <location>
        <begin position="31"/>
        <end position="294"/>
    </location>
</feature>
<dbReference type="InterPro" id="IPR018136">
    <property type="entry name" value="Aconitase_4Fe-4S_BS"/>
</dbReference>
<dbReference type="PANTHER" id="PTHR43160:SF3">
    <property type="entry name" value="ACONITATE HYDRATASE, MITOCHONDRIAL"/>
    <property type="match status" value="1"/>
</dbReference>
<dbReference type="InterPro" id="IPR036008">
    <property type="entry name" value="Aconitase_4Fe-4S_dom"/>
</dbReference>
<dbReference type="Pfam" id="PF00330">
    <property type="entry name" value="Aconitase"/>
    <property type="match status" value="1"/>
</dbReference>
<dbReference type="STRING" id="1125699.HMPREF9194_01299"/>
<feature type="domain" description="Aconitase A/isopropylmalate dehydratase small subunit swivel" evidence="12">
    <location>
        <begin position="567"/>
        <end position="623"/>
    </location>
</feature>
<dbReference type="InterPro" id="IPR015931">
    <property type="entry name" value="Acnase/IPM_dHydase_lsu_aba_1/3"/>
</dbReference>
<evidence type="ECO:0000256" key="10">
    <source>
        <dbReference type="ARBA" id="ARBA00031977"/>
    </source>
</evidence>
<evidence type="ECO:0000259" key="12">
    <source>
        <dbReference type="Pfam" id="PF00694"/>
    </source>
</evidence>
<evidence type="ECO:0000313" key="14">
    <source>
        <dbReference type="Proteomes" id="UP000014541"/>
    </source>
</evidence>
<dbReference type="PROSITE" id="PS00450">
    <property type="entry name" value="ACONITASE_1"/>
    <property type="match status" value="1"/>
</dbReference>
<protein>
    <recommendedName>
        <fullName evidence="4">Aconitate hydratase A</fullName>
        <ecNumber evidence="3">4.2.1.3</ecNumber>
    </recommendedName>
    <alternativeName>
        <fullName evidence="10">Iron-responsive protein-like</fullName>
    </alternativeName>
    <alternativeName>
        <fullName evidence="9">RNA-binding protein</fullName>
    </alternativeName>
</protein>
<dbReference type="SUPFAM" id="SSF52016">
    <property type="entry name" value="LeuD/IlvD-like"/>
    <property type="match status" value="1"/>
</dbReference>
<dbReference type="InterPro" id="IPR006250">
    <property type="entry name" value="Aconitase_put"/>
</dbReference>
<evidence type="ECO:0000256" key="6">
    <source>
        <dbReference type="ARBA" id="ARBA00023004"/>
    </source>
</evidence>
<evidence type="ECO:0000256" key="2">
    <source>
        <dbReference type="ARBA" id="ARBA00004717"/>
    </source>
</evidence>
<evidence type="ECO:0000256" key="7">
    <source>
        <dbReference type="ARBA" id="ARBA00023014"/>
    </source>
</evidence>
<dbReference type="AlphaFoldDB" id="S3KFG6"/>
<dbReference type="NCBIfam" id="TIGR01342">
    <property type="entry name" value="acon_putative"/>
    <property type="match status" value="1"/>
</dbReference>
<dbReference type="GO" id="GO:0003994">
    <property type="term" value="F:aconitate hydratase activity"/>
    <property type="evidence" value="ECO:0007669"/>
    <property type="project" value="UniProtKB-EC"/>
</dbReference>
<sequence>MALTLTEKIIRRHIVRDAGADIDLTADTPIPSGSHIAIKIDQTLTQDATGTMTYLQFETIGVPRVKTELSVSYVDHNTLQTDFKNMDDHRYLQSVAAKYGLWFSRAGNGICHQVHLEKFGAPGKTLLGSDSHTPTGGGLGMLAIGAGGLDVAVAMAGGAFHLAMPKVIGVHLTGRLRPGVSAKDIILEVLRHETVKGGVGAVYEYFGEGAASLSVPQRATVTNMGAELGATSSLFESDESTKQYLRLMGREKSWVPLSADKGAEYYKVLDINLDTLSPLASCPHSPDAVKPIADLEGMKVQQVVIGSCTNSSLDDLAAVAAIVKGKRIAPDIEAGIAPGSRATLLMAAKAGILSDLIDAGFRILESACGPCLGQGFAPSSGGVSVRTFNRNFKGRSGTADALIYLVSPETAAVTAINGCITNPVSGAGKRTSLLRGENTAGKDGAAGTNAAAAAENPYALSEKDIIQTASDEKMFIAPLPLEKAQRVEIVRGPNIKSCPASPPCEDTLVLPLVLKAPDNVSTDDILPAGAKMLPLRSNIPEIAKFTLERIDPAFYAEAKSILDSGRQGCLIAGGENYGQGSSREHAALAPMYLGVRVILAKSFARIHRANLINYGILPLVFADPADYDALTKGDVLTITGIEAALANGSDFVIRCADKAGNNKFSFTSPNDFDERSRKILAKGGLGSYTKSGGQ</sequence>
<dbReference type="EMBL" id="ATFF01000006">
    <property type="protein sequence ID" value="EPF30972.1"/>
    <property type="molecule type" value="Genomic_DNA"/>
</dbReference>
<accession>S3KFG6</accession>